<dbReference type="Proteomes" id="UP000037029">
    <property type="component" value="Chromosome"/>
</dbReference>
<sequence>MRMTATGRLRFQREVDAFLAESGLSPSRFSREATGDPGFVRHLRMGIPQIGPVRIARARAYMREWRQ</sequence>
<proteinExistence type="predicted"/>
<organism evidence="1 2">
    <name type="scientific">Sphingobium yanoikuyae</name>
    <name type="common">Sphingomonas yanoikuyae</name>
    <dbReference type="NCBI Taxonomy" id="13690"/>
    <lineage>
        <taxon>Bacteria</taxon>
        <taxon>Pseudomonadati</taxon>
        <taxon>Pseudomonadota</taxon>
        <taxon>Alphaproteobacteria</taxon>
        <taxon>Sphingomonadales</taxon>
        <taxon>Sphingomonadaceae</taxon>
        <taxon>Sphingobium</taxon>
    </lineage>
</organism>
<evidence type="ECO:0000313" key="1">
    <source>
        <dbReference type="EMBL" id="ATP20381.1"/>
    </source>
</evidence>
<dbReference type="AlphaFoldDB" id="A0A0J9CV83"/>
<gene>
    <name evidence="1" type="ORF">BV87_19700</name>
</gene>
<name>A0A0J9CV83_SPHYA</name>
<dbReference type="EMBL" id="CP020925">
    <property type="protein sequence ID" value="ATP20381.1"/>
    <property type="molecule type" value="Genomic_DNA"/>
</dbReference>
<protein>
    <submittedName>
        <fullName evidence="1">Uncharacterized protein</fullName>
    </submittedName>
</protein>
<accession>A0A0J9CV83</accession>
<reference evidence="1 2" key="1">
    <citation type="submission" date="2017-04" db="EMBL/GenBank/DDBJ databases">
        <title>Characterization, genome and methylation analysis of a phthalic acid esters degrading strain Sphingobium yanoikuyae SHJ.</title>
        <authorList>
            <person name="Feng L."/>
        </authorList>
    </citation>
    <scope>NUCLEOTIDE SEQUENCE [LARGE SCALE GENOMIC DNA]</scope>
    <source>
        <strain evidence="1 2">SHJ</strain>
    </source>
</reference>
<evidence type="ECO:0000313" key="2">
    <source>
        <dbReference type="Proteomes" id="UP000037029"/>
    </source>
</evidence>